<evidence type="ECO:0000259" key="21">
    <source>
        <dbReference type="PROSITE" id="PS50160"/>
    </source>
</evidence>
<dbReference type="Gene3D" id="3.30.1740.10">
    <property type="entry name" value="Zinc finger, PARP-type"/>
    <property type="match status" value="1"/>
</dbReference>
<dbReference type="InterPro" id="IPR000977">
    <property type="entry name" value="DNA_ligase_ATP-dep"/>
</dbReference>
<dbReference type="InterPro" id="IPR036599">
    <property type="entry name" value="DNA_ligase_N_sf"/>
</dbReference>
<evidence type="ECO:0000256" key="3">
    <source>
        <dbReference type="ARBA" id="ARBA00007572"/>
    </source>
</evidence>
<dbReference type="Pfam" id="PF04675">
    <property type="entry name" value="DNA_ligase_A_N"/>
    <property type="match status" value="1"/>
</dbReference>
<dbReference type="SUPFAM" id="SSF50249">
    <property type="entry name" value="Nucleic acid-binding proteins"/>
    <property type="match status" value="1"/>
</dbReference>
<dbReference type="GO" id="GO:0071897">
    <property type="term" value="P:DNA biosynthetic process"/>
    <property type="evidence" value="ECO:0007669"/>
    <property type="project" value="InterPro"/>
</dbReference>
<dbReference type="GO" id="GO:0005524">
    <property type="term" value="F:ATP binding"/>
    <property type="evidence" value="ECO:0007669"/>
    <property type="project" value="UniProtKB-KW"/>
</dbReference>
<evidence type="ECO:0000256" key="16">
    <source>
        <dbReference type="ARBA" id="ARBA00023306"/>
    </source>
</evidence>
<dbReference type="GO" id="GO:0003910">
    <property type="term" value="F:DNA ligase (ATP) activity"/>
    <property type="evidence" value="ECO:0007669"/>
    <property type="project" value="UniProtKB-EC"/>
</dbReference>
<keyword evidence="15" id="KW-0539">Nucleus</keyword>
<evidence type="ECO:0000256" key="17">
    <source>
        <dbReference type="ARBA" id="ARBA00034003"/>
    </source>
</evidence>
<dbReference type="InterPro" id="IPR012340">
    <property type="entry name" value="NA-bd_OB-fold"/>
</dbReference>
<name>A0AAD9N7K1_9ANNE</name>
<evidence type="ECO:0000256" key="14">
    <source>
        <dbReference type="ARBA" id="ARBA00023204"/>
    </source>
</evidence>
<dbReference type="Gene3D" id="1.10.3260.10">
    <property type="entry name" value="DNA ligase, ATP-dependent, N-terminal domain"/>
    <property type="match status" value="1"/>
</dbReference>
<dbReference type="GO" id="GO:0008270">
    <property type="term" value="F:zinc ion binding"/>
    <property type="evidence" value="ECO:0007669"/>
    <property type="project" value="UniProtKB-KW"/>
</dbReference>
<dbReference type="InterPro" id="IPR036957">
    <property type="entry name" value="Znf_PARP_sf"/>
</dbReference>
<evidence type="ECO:0000256" key="10">
    <source>
        <dbReference type="ARBA" id="ARBA00022771"/>
    </source>
</evidence>
<dbReference type="GO" id="GO:0051301">
    <property type="term" value="P:cell division"/>
    <property type="evidence" value="ECO:0007669"/>
    <property type="project" value="UniProtKB-KW"/>
</dbReference>
<dbReference type="EMBL" id="JAODUP010000172">
    <property type="protein sequence ID" value="KAK2158363.1"/>
    <property type="molecule type" value="Genomic_DNA"/>
</dbReference>
<keyword evidence="6" id="KW-0235">DNA replication</keyword>
<dbReference type="InterPro" id="IPR031916">
    <property type="entry name" value="LIG3_BRCT"/>
</dbReference>
<evidence type="ECO:0000256" key="1">
    <source>
        <dbReference type="ARBA" id="ARBA00001946"/>
    </source>
</evidence>
<keyword evidence="5" id="KW-0132">Cell division</keyword>
<dbReference type="InterPro" id="IPR036420">
    <property type="entry name" value="BRCT_dom_sf"/>
</dbReference>
<evidence type="ECO:0000256" key="11">
    <source>
        <dbReference type="ARBA" id="ARBA00022833"/>
    </source>
</evidence>
<keyword evidence="12 18" id="KW-0067">ATP-binding</keyword>
<evidence type="ECO:0000256" key="2">
    <source>
        <dbReference type="ARBA" id="ARBA00004123"/>
    </source>
</evidence>
<dbReference type="InterPro" id="IPR050191">
    <property type="entry name" value="ATP-dep_DNA_ligase"/>
</dbReference>
<feature type="domain" description="PARP-type" evidence="20">
    <location>
        <begin position="85"/>
        <end position="176"/>
    </location>
</feature>
<dbReference type="Gene3D" id="3.40.50.10190">
    <property type="entry name" value="BRCT domain"/>
    <property type="match status" value="1"/>
</dbReference>
<keyword evidence="14 18" id="KW-0234">DNA repair</keyword>
<comment type="cofactor">
    <cofactor evidence="1">
        <name>Mg(2+)</name>
        <dbReference type="ChEBI" id="CHEBI:18420"/>
    </cofactor>
</comment>
<evidence type="ECO:0000256" key="15">
    <source>
        <dbReference type="ARBA" id="ARBA00023242"/>
    </source>
</evidence>
<dbReference type="InterPro" id="IPR012310">
    <property type="entry name" value="DNA_ligase_ATP-dep_cent"/>
</dbReference>
<dbReference type="Pfam" id="PF10283">
    <property type="entry name" value="zf-CCHH"/>
    <property type="match status" value="1"/>
</dbReference>
<evidence type="ECO:0000313" key="23">
    <source>
        <dbReference type="EMBL" id="KAK2158363.1"/>
    </source>
</evidence>
<dbReference type="SUPFAM" id="SSF52113">
    <property type="entry name" value="BRCT domain"/>
    <property type="match status" value="1"/>
</dbReference>
<evidence type="ECO:0000256" key="13">
    <source>
        <dbReference type="ARBA" id="ARBA00023172"/>
    </source>
</evidence>
<accession>A0AAD9N7K1</accession>
<dbReference type="SMART" id="SM00292">
    <property type="entry name" value="BRCT"/>
    <property type="match status" value="1"/>
</dbReference>
<dbReference type="CDD" id="cd18431">
    <property type="entry name" value="BRCT_DNA_ligase_III"/>
    <property type="match status" value="1"/>
</dbReference>
<comment type="similarity">
    <text evidence="3 19">Belongs to the ATP-dependent DNA ligase family.</text>
</comment>
<keyword evidence="4 18" id="KW-0436">Ligase</keyword>
<dbReference type="SUPFAM" id="SSF117018">
    <property type="entry name" value="ATP-dependent DNA ligase DNA-binding domain"/>
    <property type="match status" value="1"/>
</dbReference>
<gene>
    <name evidence="23" type="ORF">LSH36_172g04054</name>
</gene>
<feature type="domain" description="BRCT" evidence="22">
    <location>
        <begin position="773"/>
        <end position="850"/>
    </location>
</feature>
<dbReference type="PANTHER" id="PTHR45674">
    <property type="entry name" value="DNA LIGASE 1/3 FAMILY MEMBER"/>
    <property type="match status" value="1"/>
</dbReference>
<evidence type="ECO:0000259" key="22">
    <source>
        <dbReference type="PROSITE" id="PS50172"/>
    </source>
</evidence>
<evidence type="ECO:0000259" key="20">
    <source>
        <dbReference type="PROSITE" id="PS50064"/>
    </source>
</evidence>
<evidence type="ECO:0000256" key="6">
    <source>
        <dbReference type="ARBA" id="ARBA00022705"/>
    </source>
</evidence>
<protein>
    <recommendedName>
        <fullName evidence="18">DNA ligase</fullName>
        <ecNumber evidence="18">6.5.1.1</ecNumber>
    </recommendedName>
</protein>
<dbReference type="NCBIfam" id="TIGR00574">
    <property type="entry name" value="dnl1"/>
    <property type="match status" value="1"/>
</dbReference>
<dbReference type="Pfam" id="PF16759">
    <property type="entry name" value="LIG3_BRCT"/>
    <property type="match status" value="1"/>
</dbReference>
<keyword evidence="13 18" id="KW-0233">DNA recombination</keyword>
<evidence type="ECO:0000256" key="19">
    <source>
        <dbReference type="RuleBase" id="RU004196"/>
    </source>
</evidence>
<organism evidence="23 24">
    <name type="scientific">Paralvinella palmiformis</name>
    <dbReference type="NCBI Taxonomy" id="53620"/>
    <lineage>
        <taxon>Eukaryota</taxon>
        <taxon>Metazoa</taxon>
        <taxon>Spiralia</taxon>
        <taxon>Lophotrochozoa</taxon>
        <taxon>Annelida</taxon>
        <taxon>Polychaeta</taxon>
        <taxon>Sedentaria</taxon>
        <taxon>Canalipalpata</taxon>
        <taxon>Terebellida</taxon>
        <taxon>Terebelliformia</taxon>
        <taxon>Alvinellidae</taxon>
        <taxon>Paralvinella</taxon>
    </lineage>
</organism>
<evidence type="ECO:0000256" key="7">
    <source>
        <dbReference type="ARBA" id="ARBA00022723"/>
    </source>
</evidence>
<keyword evidence="10" id="KW-0863">Zinc-finger</keyword>
<keyword evidence="8 18" id="KW-0547">Nucleotide-binding</keyword>
<reference evidence="23" key="1">
    <citation type="journal article" date="2023" name="Mol. Biol. Evol.">
        <title>Third-Generation Sequencing Reveals the Adaptive Role of the Epigenome in Three Deep-Sea Polychaetes.</title>
        <authorList>
            <person name="Perez M."/>
            <person name="Aroh O."/>
            <person name="Sun Y."/>
            <person name="Lan Y."/>
            <person name="Juniper S.K."/>
            <person name="Young C.R."/>
            <person name="Angers B."/>
            <person name="Qian P.Y."/>
        </authorList>
    </citation>
    <scope>NUCLEOTIDE SEQUENCE</scope>
    <source>
        <strain evidence="23">P08H-3</strain>
    </source>
</reference>
<keyword evidence="7" id="KW-0479">Metal-binding</keyword>
<dbReference type="CDD" id="cd07902">
    <property type="entry name" value="Adenylation_DNA_ligase_III"/>
    <property type="match status" value="1"/>
</dbReference>
<evidence type="ECO:0000256" key="8">
    <source>
        <dbReference type="ARBA" id="ARBA00022741"/>
    </source>
</evidence>
<dbReference type="GO" id="GO:0006273">
    <property type="term" value="P:lagging strand elongation"/>
    <property type="evidence" value="ECO:0007669"/>
    <property type="project" value="TreeGrafter"/>
</dbReference>
<dbReference type="GO" id="GO:0003677">
    <property type="term" value="F:DNA binding"/>
    <property type="evidence" value="ECO:0007669"/>
    <property type="project" value="InterPro"/>
</dbReference>
<dbReference type="AlphaFoldDB" id="A0AAD9N7K1"/>
<comment type="catalytic activity">
    <reaction evidence="17 18">
        <text>ATP + (deoxyribonucleotide)n-3'-hydroxyl + 5'-phospho-(deoxyribonucleotide)m = (deoxyribonucleotide)n+m + AMP + diphosphate.</text>
        <dbReference type="EC" id="6.5.1.1"/>
    </reaction>
</comment>
<dbReference type="GO" id="GO:0006310">
    <property type="term" value="P:DNA recombination"/>
    <property type="evidence" value="ECO:0007669"/>
    <property type="project" value="UniProtKB-KW"/>
</dbReference>
<dbReference type="EC" id="6.5.1.1" evidence="18"/>
<keyword evidence="11" id="KW-0862">Zinc</keyword>
<dbReference type="InterPro" id="IPR012308">
    <property type="entry name" value="DNA_ligase_ATP-dep_N"/>
</dbReference>
<dbReference type="Pfam" id="PF00645">
    <property type="entry name" value="zf-PARP"/>
    <property type="match status" value="1"/>
</dbReference>
<dbReference type="Pfam" id="PF01068">
    <property type="entry name" value="DNA_ligase_A_M"/>
    <property type="match status" value="1"/>
</dbReference>
<dbReference type="PANTHER" id="PTHR45674:SF9">
    <property type="entry name" value="DNA LIGASE 3"/>
    <property type="match status" value="1"/>
</dbReference>
<dbReference type="FunFam" id="1.10.3260.10:FF:000002">
    <property type="entry name" value="DNA ligase"/>
    <property type="match status" value="1"/>
</dbReference>
<keyword evidence="24" id="KW-1185">Reference proteome</keyword>
<dbReference type="PROSITE" id="PS50160">
    <property type="entry name" value="DNA_LIGASE_A3"/>
    <property type="match status" value="1"/>
</dbReference>
<keyword evidence="9 18" id="KW-0227">DNA damage</keyword>
<evidence type="ECO:0000256" key="9">
    <source>
        <dbReference type="ARBA" id="ARBA00022763"/>
    </source>
</evidence>
<dbReference type="InterPro" id="IPR001357">
    <property type="entry name" value="BRCT_dom"/>
</dbReference>
<dbReference type="PROSITE" id="PS00697">
    <property type="entry name" value="DNA_LIGASE_A1"/>
    <property type="match status" value="1"/>
</dbReference>
<dbReference type="GO" id="GO:0070421">
    <property type="term" value="C:DNA ligase III-XRCC1 complex"/>
    <property type="evidence" value="ECO:0007669"/>
    <property type="project" value="TreeGrafter"/>
</dbReference>
<evidence type="ECO:0000256" key="4">
    <source>
        <dbReference type="ARBA" id="ARBA00022598"/>
    </source>
</evidence>
<evidence type="ECO:0000256" key="12">
    <source>
        <dbReference type="ARBA" id="ARBA00022840"/>
    </source>
</evidence>
<dbReference type="InterPro" id="IPR016059">
    <property type="entry name" value="DNA_ligase_ATP-dep_CS"/>
</dbReference>
<dbReference type="SUPFAM" id="SSF56091">
    <property type="entry name" value="DNA ligase/mRNA capping enzyme, catalytic domain"/>
    <property type="match status" value="1"/>
</dbReference>
<keyword evidence="16" id="KW-0131">Cell cycle</keyword>
<dbReference type="PROSITE" id="PS50064">
    <property type="entry name" value="ZF_PARP_2"/>
    <property type="match status" value="1"/>
</dbReference>
<sequence length="850" mass="96593">MLFIINENLLHRVIITRLQAAAAVLQTYFKTRNNFLHQDLCALAPTLYLPALQNAHCRFYGVQEVVRTGYFSSADTDDTMAENKFSVDYAKRIAGCKKCKSKIDKGELRLAKVVPNFFRDGDGEMKQYHHPKCMFETFIRARAGTKIIEEPDDLQGFTDLQQDDKNFLNNLIKATITSDVYDSPSKVVPSSSNQDISWTSSGASDVLEKDNSFRQYRRLCADIADESSYTGKTKLIQTYLQKGSTGNGFKGDVYLLMKLLLPGVVKTVYNLNNKQLVKLFSQIFGTDLDEMIEDLEQGDVAETIRQSFEKSQRCPPQKKSTLSLQEVDSLLNKLSEYTKEDDQQQQLSKMAKRSTANDLKMLVRLIKHDIRINAGAKHILDALDPNAYMAFKASRNLRDVVSRVRELSDHDGKPGMKKSLSIKANLLTPIQPMLAEACKSIDYAFKKCPNGMYAEIKYDGERVQVHKKGSDFHFFSRSLKPVLDHKIRHFKDFIPKAFPHGNDLILDSEVLLIDTETSKPLPFGTLGVHKKQAFKDAQVGLFVFDCLHYNGESLMTQLNKSFFCSLTYTANNFRPIKERRKILRNSMTEIPNRILFSEMKHITSEYEPGKRHWLKVKKDYLAEGAMADSADLVVLGAYFGTGNKGGLMSIFLMGVYDPHTEKWCTDNSKVPSWLKVTKNLIPDFVVADPKKSQVWEITGAEFSKSEAHTANGISIRFPRCTRMREDKSWKEATDLTRLIETKPVCKYGASCYQKNPEHQASYSHTSPVSASKHLPDVFTGMTFYISADVKDQEKLKRFIIAFDGDVVAHFDEDSATHRVVKDQSECTSSKQVPVQWVWKCIKKKTLVPFK</sequence>
<dbReference type="PROSITE" id="PS50172">
    <property type="entry name" value="BRCT"/>
    <property type="match status" value="1"/>
</dbReference>
<evidence type="ECO:0000313" key="24">
    <source>
        <dbReference type="Proteomes" id="UP001208570"/>
    </source>
</evidence>
<feature type="domain" description="ATP-dependent DNA ligase family profile" evidence="21">
    <location>
        <begin position="532"/>
        <end position="657"/>
    </location>
</feature>
<proteinExistence type="inferred from homology"/>
<dbReference type="Gene3D" id="3.30.470.30">
    <property type="entry name" value="DNA ligase/mRNA capping enzyme"/>
    <property type="match status" value="1"/>
</dbReference>
<dbReference type="Proteomes" id="UP001208570">
    <property type="component" value="Unassembled WGS sequence"/>
</dbReference>
<comment type="caution">
    <text evidence="23">The sequence shown here is derived from an EMBL/GenBank/DDBJ whole genome shotgun (WGS) entry which is preliminary data.</text>
</comment>
<evidence type="ECO:0000256" key="5">
    <source>
        <dbReference type="ARBA" id="ARBA00022618"/>
    </source>
</evidence>
<dbReference type="InterPro" id="IPR001510">
    <property type="entry name" value="Znf_PARP"/>
</dbReference>
<comment type="subcellular location">
    <subcellularLocation>
        <location evidence="2">Nucleus</location>
    </subcellularLocation>
</comment>
<dbReference type="SUPFAM" id="SSF57716">
    <property type="entry name" value="Glucocorticoid receptor-like (DNA-binding domain)"/>
    <property type="match status" value="1"/>
</dbReference>
<dbReference type="CDD" id="cd07967">
    <property type="entry name" value="OBF_DNA_ligase_III"/>
    <property type="match status" value="1"/>
</dbReference>
<dbReference type="FunFam" id="3.30.470.30:FF:000003">
    <property type="entry name" value="DNA ligase"/>
    <property type="match status" value="1"/>
</dbReference>
<evidence type="ECO:0000256" key="18">
    <source>
        <dbReference type="RuleBase" id="RU000617"/>
    </source>
</evidence>
<dbReference type="InterPro" id="IPR019406">
    <property type="entry name" value="APLF_PBZ"/>
</dbReference>
<dbReference type="Gene3D" id="2.40.50.140">
    <property type="entry name" value="Nucleic acid-binding proteins"/>
    <property type="match status" value="2"/>
</dbReference>
<dbReference type="GO" id="GO:0006302">
    <property type="term" value="P:double-strand break repair"/>
    <property type="evidence" value="ECO:0007669"/>
    <property type="project" value="TreeGrafter"/>
</dbReference>
<dbReference type="SMART" id="SM01336">
    <property type="entry name" value="zf-PARP"/>
    <property type="match status" value="1"/>
</dbReference>